<dbReference type="OrthoDB" id="5363296at2"/>
<dbReference type="InterPro" id="IPR000917">
    <property type="entry name" value="Sulfatase_N"/>
</dbReference>
<name>A0A0A7I8R2_9BIFI</name>
<evidence type="ECO:0000259" key="2">
    <source>
        <dbReference type="Pfam" id="PF00884"/>
    </source>
</evidence>
<dbReference type="EMBL" id="CP007456">
    <property type="protein sequence ID" value="AIZ15204.1"/>
    <property type="molecule type" value="Genomic_DNA"/>
</dbReference>
<organism evidence="3 4">
    <name type="scientific">Bifidobacterium catenulatum PV20-2</name>
    <dbReference type="NCBI Taxonomy" id="1447716"/>
    <lineage>
        <taxon>Bacteria</taxon>
        <taxon>Bacillati</taxon>
        <taxon>Actinomycetota</taxon>
        <taxon>Actinomycetes</taxon>
        <taxon>Bifidobacteriales</taxon>
        <taxon>Bifidobacteriaceae</taxon>
        <taxon>Bifidobacterium</taxon>
    </lineage>
</organism>
<feature type="domain" description="Sulfatase N-terminal" evidence="2">
    <location>
        <begin position="482"/>
        <end position="783"/>
    </location>
</feature>
<keyword evidence="3" id="KW-0808">Transferase</keyword>
<evidence type="ECO:0000313" key="4">
    <source>
        <dbReference type="Proteomes" id="UP000030625"/>
    </source>
</evidence>
<dbReference type="Proteomes" id="UP000030625">
    <property type="component" value="Chromosome"/>
</dbReference>
<protein>
    <submittedName>
        <fullName evidence="3">Phosphoglycerol transferase</fullName>
    </submittedName>
</protein>
<feature type="transmembrane region" description="Helical" evidence="1">
    <location>
        <begin position="376"/>
        <end position="396"/>
    </location>
</feature>
<evidence type="ECO:0000256" key="1">
    <source>
        <dbReference type="SAM" id="Phobius"/>
    </source>
</evidence>
<sequence length="868" mass="96965">MMLFSQLNSHDCVPSYVKHAKQPFAGGTYRPLSNNEGTHAPVPSNFKAHHSSTLYTQKSTIHTDSNSTSIFIPNVSALLRPAETATAAIVNKVANNSDQIVPFPETQLDHSTDRIPNQAVKACEKAAQTAAKTLSAAGHTIAGTVQNARRTVHSATGTIKRAWYTFVNSKAIQLIIKFFSKTHVLWKKRMKFSYAFYTVVFALLTSAEVIFLQWGVYSEPEYAEDTEIDQTTRILQSVAGQVTKFVSQMWLEQKYQFLLNFIGIGLIYLVLILVLNRFWIATVIFGVAMTAYGVANSIKMRLRNEPILPSDLSFILNGNSGSLLSFIPKDQQTLVSGTITVLAWFSCICVLFFILDGRRRFIHCSWKQPFSSAKNVAGTLTRIIAAVLSIALLASYTCNLNIPGAWSYVLATNLGYKPVPWNTYEDATSNGPATTFESLVRIKAMEKPEGYSQKNMESIARRYAKEADNINSSRTNNLTDSTVIMILSESFSDPTRVPGVSFSIDPMPNIRSIKDSTTSGLMLSPGYGGGTANIEYQSLTGMSLASFNDQLISPYQQLVPNMKSAYSFNQIWNEACHSTCSVAYHPYYKSFYLRDSNYKKFGFKFFRTLDSSPMISHQDHIDNSIYVSDAASYQNVLDYLQQSTDQSQFIQLVTMQNHLPYSDWYVDNEFKDADISSDINDVERQQIDTYAKGVSHTDSATINFLNQLNELQKPTTVIFYGDHLPGIYQTAAMEKRNQLALHESDYFIWSNAASSSSETKLSPEESNYSSSNYFIASAAEHMNAKVSPFLALLTELHEEVPSMGRFGSTNDSWGSGSATYLNSDGSIVKKKNLSQKARQLLKDYSLVQYDMTSGKNYLQNLNFTQISE</sequence>
<feature type="transmembrane region" description="Helical" evidence="1">
    <location>
        <begin position="194"/>
        <end position="216"/>
    </location>
</feature>
<dbReference type="KEGG" id="bka:AH68_09340"/>
<proteinExistence type="predicted"/>
<evidence type="ECO:0000313" key="3">
    <source>
        <dbReference type="EMBL" id="AIZ15204.1"/>
    </source>
</evidence>
<keyword evidence="1" id="KW-1133">Transmembrane helix</keyword>
<dbReference type="AlphaFoldDB" id="A0A0A7I8R2"/>
<accession>A0A0A7I8R2</accession>
<keyword evidence="1" id="KW-0812">Transmembrane</keyword>
<keyword evidence="1" id="KW-0472">Membrane</keyword>
<dbReference type="Pfam" id="PF00884">
    <property type="entry name" value="Sulfatase"/>
    <property type="match status" value="1"/>
</dbReference>
<dbReference type="CDD" id="cd16015">
    <property type="entry name" value="LTA_synthase"/>
    <property type="match status" value="1"/>
</dbReference>
<feature type="transmembrane region" description="Helical" evidence="1">
    <location>
        <begin position="255"/>
        <end position="273"/>
    </location>
</feature>
<dbReference type="HOGENOM" id="CLU_014385_0_0_11"/>
<dbReference type="Gene3D" id="3.40.720.10">
    <property type="entry name" value="Alkaline Phosphatase, subunit A"/>
    <property type="match status" value="1"/>
</dbReference>
<dbReference type="STRING" id="1447716.AH68_09340"/>
<gene>
    <name evidence="3" type="ORF">AH68_09340</name>
</gene>
<feature type="transmembrane region" description="Helical" evidence="1">
    <location>
        <begin position="278"/>
        <end position="295"/>
    </location>
</feature>
<dbReference type="GO" id="GO:0016740">
    <property type="term" value="F:transferase activity"/>
    <property type="evidence" value="ECO:0007669"/>
    <property type="project" value="UniProtKB-KW"/>
</dbReference>
<dbReference type="InterPro" id="IPR017850">
    <property type="entry name" value="Alkaline_phosphatase_core_sf"/>
</dbReference>
<feature type="transmembrane region" description="Helical" evidence="1">
    <location>
        <begin position="334"/>
        <end position="355"/>
    </location>
</feature>
<dbReference type="SUPFAM" id="SSF53649">
    <property type="entry name" value="Alkaline phosphatase-like"/>
    <property type="match status" value="1"/>
</dbReference>
<reference evidence="3 4" key="1">
    <citation type="journal article" date="2015" name="Genome Announc.">
        <title>Complete and Assembled Genome Sequence of Bifidobacterium kashiwanohense PV20-2, Isolated from the Feces of an Anemic Kenyan Infant.</title>
        <authorList>
            <person name="Vazquez-Gutierrez P."/>
            <person name="Lacroix C."/>
            <person name="Chassard C."/>
            <person name="Klumpp J."/>
            <person name="Jans C."/>
            <person name="Stevens M.J."/>
        </authorList>
    </citation>
    <scope>NUCLEOTIDE SEQUENCE [LARGE SCALE GENOMIC DNA]</scope>
    <source>
        <strain evidence="3 4">PV20-2</strain>
    </source>
</reference>